<evidence type="ECO:0000313" key="3">
    <source>
        <dbReference type="EMBL" id="CAB5061785.1"/>
    </source>
</evidence>
<gene>
    <name evidence="2" type="ORF">UFOPK4098_01057</name>
    <name evidence="3" type="ORF">UFOPK4347_00417</name>
</gene>
<dbReference type="EMBL" id="CAFBPN010000058">
    <property type="protein sequence ID" value="CAB5024584.1"/>
    <property type="molecule type" value="Genomic_DNA"/>
</dbReference>
<dbReference type="SUPFAM" id="SSF50475">
    <property type="entry name" value="FMN-binding split barrel"/>
    <property type="match status" value="1"/>
</dbReference>
<feature type="domain" description="Pyridoxamine 5'-phosphate oxidase N-terminal" evidence="1">
    <location>
        <begin position="10"/>
        <end position="94"/>
    </location>
</feature>
<organism evidence="2">
    <name type="scientific">freshwater metagenome</name>
    <dbReference type="NCBI Taxonomy" id="449393"/>
    <lineage>
        <taxon>unclassified sequences</taxon>
        <taxon>metagenomes</taxon>
        <taxon>ecological metagenomes</taxon>
    </lineage>
</organism>
<dbReference type="Gene3D" id="2.30.110.10">
    <property type="entry name" value="Electron Transport, Fmn-binding Protein, Chain A"/>
    <property type="match status" value="1"/>
</dbReference>
<sequence>MSVTIDPANLAKAVARRPFGYLITVSPNGEPHLRAVVFVPEGNGLVAAVGKRSADNVAANGKATLLWPPHTGGAEEFDDHTVIADGDATVQPRDDGASICVVAYSAVWHRPVRPVSPA</sequence>
<dbReference type="InterPro" id="IPR011576">
    <property type="entry name" value="Pyridox_Oxase_N"/>
</dbReference>
<dbReference type="InterPro" id="IPR012349">
    <property type="entry name" value="Split_barrel_FMN-bd"/>
</dbReference>
<accession>A0A6J7R771</accession>
<dbReference type="EMBL" id="CAFBQU010000006">
    <property type="protein sequence ID" value="CAB5061785.1"/>
    <property type="molecule type" value="Genomic_DNA"/>
</dbReference>
<dbReference type="Pfam" id="PF01243">
    <property type="entry name" value="PNPOx_N"/>
    <property type="match status" value="1"/>
</dbReference>
<evidence type="ECO:0000313" key="2">
    <source>
        <dbReference type="EMBL" id="CAB5024584.1"/>
    </source>
</evidence>
<protein>
    <submittedName>
        <fullName evidence="2">Unannotated protein</fullName>
    </submittedName>
</protein>
<reference evidence="2" key="1">
    <citation type="submission" date="2020-05" db="EMBL/GenBank/DDBJ databases">
        <authorList>
            <person name="Chiriac C."/>
            <person name="Salcher M."/>
            <person name="Ghai R."/>
            <person name="Kavagutti S V."/>
        </authorList>
    </citation>
    <scope>NUCLEOTIDE SEQUENCE</scope>
</reference>
<dbReference type="AlphaFoldDB" id="A0A6J7R771"/>
<name>A0A6J7R771_9ZZZZ</name>
<evidence type="ECO:0000259" key="1">
    <source>
        <dbReference type="Pfam" id="PF01243"/>
    </source>
</evidence>
<proteinExistence type="predicted"/>